<protein>
    <submittedName>
        <fullName evidence="3">Transcriptional regulator, Cro/CI family</fullName>
    </submittedName>
</protein>
<dbReference type="Pfam" id="PF01381">
    <property type="entry name" value="HTH_3"/>
    <property type="match status" value="1"/>
</dbReference>
<proteinExistence type="predicted"/>
<dbReference type="PANTHER" id="PTHR46558:SF13">
    <property type="entry name" value="HTH-TYPE TRANSCRIPTIONAL REGULATOR IMMR"/>
    <property type="match status" value="1"/>
</dbReference>
<reference evidence="3 4" key="1">
    <citation type="submission" date="2020-04" db="EMBL/GenBank/DDBJ databases">
        <title>Plant growth promoting and environmental Bacillus: genomic and epigenetic comparison.</title>
        <authorList>
            <person name="Reva O.N."/>
            <person name="Lutz S."/>
            <person name="Ahrens C.H."/>
        </authorList>
    </citation>
    <scope>NUCLEOTIDE SEQUENCE [LARGE SCALE GENOMIC DNA]</scope>
    <source>
        <strain evidence="3 4">UCMB5075</strain>
    </source>
</reference>
<keyword evidence="4" id="KW-1185">Reference proteome</keyword>
<dbReference type="Proteomes" id="UP000501048">
    <property type="component" value="Chromosome"/>
</dbReference>
<dbReference type="Gene3D" id="1.10.260.40">
    <property type="entry name" value="lambda repressor-like DNA-binding domains"/>
    <property type="match status" value="1"/>
</dbReference>
<dbReference type="EMBL" id="CP051464">
    <property type="protein sequence ID" value="QJC95040.1"/>
    <property type="molecule type" value="Genomic_DNA"/>
</dbReference>
<evidence type="ECO:0000313" key="4">
    <source>
        <dbReference type="Proteomes" id="UP000501048"/>
    </source>
</evidence>
<accession>A0ABX6LTK8</accession>
<evidence type="ECO:0000259" key="2">
    <source>
        <dbReference type="PROSITE" id="PS50943"/>
    </source>
</evidence>
<evidence type="ECO:0000256" key="1">
    <source>
        <dbReference type="ARBA" id="ARBA00023125"/>
    </source>
</evidence>
<organism evidence="3 4">
    <name type="scientific">Bacillus mojavensis</name>
    <dbReference type="NCBI Taxonomy" id="72360"/>
    <lineage>
        <taxon>Bacteria</taxon>
        <taxon>Bacillati</taxon>
        <taxon>Bacillota</taxon>
        <taxon>Bacilli</taxon>
        <taxon>Bacillales</taxon>
        <taxon>Bacillaceae</taxon>
        <taxon>Bacillus</taxon>
    </lineage>
</organism>
<dbReference type="PROSITE" id="PS50943">
    <property type="entry name" value="HTH_CROC1"/>
    <property type="match status" value="1"/>
</dbReference>
<evidence type="ECO:0000313" key="3">
    <source>
        <dbReference type="EMBL" id="QJC95040.1"/>
    </source>
</evidence>
<gene>
    <name evidence="3" type="ORF">HC660_05360</name>
</gene>
<dbReference type="PANTHER" id="PTHR46558">
    <property type="entry name" value="TRACRIPTIONAL REGULATORY PROTEIN-RELATED-RELATED"/>
    <property type="match status" value="1"/>
</dbReference>
<dbReference type="PROSITE" id="PS50044">
    <property type="entry name" value="SIGMA54_3"/>
    <property type="match status" value="1"/>
</dbReference>
<dbReference type="GeneID" id="76981208"/>
<dbReference type="CDD" id="cd00093">
    <property type="entry name" value="HTH_XRE"/>
    <property type="match status" value="1"/>
</dbReference>
<dbReference type="SUPFAM" id="SSF47413">
    <property type="entry name" value="lambda repressor-like DNA-binding domains"/>
    <property type="match status" value="1"/>
</dbReference>
<keyword evidence="1" id="KW-0238">DNA-binding</keyword>
<dbReference type="InterPro" id="IPR001387">
    <property type="entry name" value="Cro/C1-type_HTH"/>
</dbReference>
<name>A0ABX6LTK8_BACMO</name>
<dbReference type="InterPro" id="IPR010982">
    <property type="entry name" value="Lambda_DNA-bd_dom_sf"/>
</dbReference>
<dbReference type="SMART" id="SM00530">
    <property type="entry name" value="HTH_XRE"/>
    <property type="match status" value="1"/>
</dbReference>
<sequence>MSFGHKLKTLRKQRGLTQKELAEKLFLSQSSITRFEKDEILPTSETLSKIANYFDVSIDFLLDRPQPPQKKKSNLEKAFNEAIEELKDEETLLFMKNGDIDEETAELIKKALKNGVRFVNEMKRKDK</sequence>
<dbReference type="RefSeq" id="WP_168746998.1">
    <property type="nucleotide sequence ID" value="NZ_CP051464.1"/>
</dbReference>
<feature type="domain" description="HTH cro/C1-type" evidence="2">
    <location>
        <begin position="7"/>
        <end position="61"/>
    </location>
</feature>